<name>A0A922I3X4_DERFA</name>
<dbReference type="EMBL" id="ASGP02000010">
    <property type="protein sequence ID" value="KAH9490524.1"/>
    <property type="molecule type" value="Genomic_DNA"/>
</dbReference>
<evidence type="ECO:0000313" key="2">
    <source>
        <dbReference type="EMBL" id="KAH9516950.1"/>
    </source>
</evidence>
<dbReference type="AlphaFoldDB" id="A0A922I3X4"/>
<accession>A0A922I3X4</accession>
<organism evidence="2 3">
    <name type="scientific">Dermatophagoides farinae</name>
    <name type="common">American house dust mite</name>
    <dbReference type="NCBI Taxonomy" id="6954"/>
    <lineage>
        <taxon>Eukaryota</taxon>
        <taxon>Metazoa</taxon>
        <taxon>Ecdysozoa</taxon>
        <taxon>Arthropoda</taxon>
        <taxon>Chelicerata</taxon>
        <taxon>Arachnida</taxon>
        <taxon>Acari</taxon>
        <taxon>Acariformes</taxon>
        <taxon>Sarcoptiformes</taxon>
        <taxon>Astigmata</taxon>
        <taxon>Psoroptidia</taxon>
        <taxon>Analgoidea</taxon>
        <taxon>Pyroglyphidae</taxon>
        <taxon>Dermatophagoidinae</taxon>
        <taxon>Dermatophagoides</taxon>
    </lineage>
</organism>
<reference evidence="2" key="1">
    <citation type="submission" date="2013-05" db="EMBL/GenBank/DDBJ databases">
        <authorList>
            <person name="Yim A.K.Y."/>
            <person name="Chan T.F."/>
            <person name="Ji K.M."/>
            <person name="Liu X.Y."/>
            <person name="Zhou J.W."/>
            <person name="Li R.Q."/>
            <person name="Yang K.Y."/>
            <person name="Li J."/>
            <person name="Li M."/>
            <person name="Law P.T.W."/>
            <person name="Wu Y.L."/>
            <person name="Cai Z.L."/>
            <person name="Qin H."/>
            <person name="Bao Y."/>
            <person name="Leung R.K.K."/>
            <person name="Ng P.K.S."/>
            <person name="Zou J."/>
            <person name="Zhong X.J."/>
            <person name="Ran P.X."/>
            <person name="Zhong N.S."/>
            <person name="Liu Z.G."/>
            <person name="Tsui S.K.W."/>
        </authorList>
    </citation>
    <scope>NUCLEOTIDE SEQUENCE</scope>
    <source>
        <strain evidence="2">Derf</strain>
        <tissue evidence="2">Whole organism</tissue>
    </source>
</reference>
<protein>
    <submittedName>
        <fullName evidence="2">Uncharacterized protein</fullName>
    </submittedName>
</protein>
<keyword evidence="3" id="KW-1185">Reference proteome</keyword>
<proteinExistence type="predicted"/>
<dbReference type="EMBL" id="ASGP02000003">
    <property type="protein sequence ID" value="KAH9516950.1"/>
    <property type="molecule type" value="Genomic_DNA"/>
</dbReference>
<evidence type="ECO:0000313" key="1">
    <source>
        <dbReference type="EMBL" id="KAH9490524.1"/>
    </source>
</evidence>
<sequence length="61" mass="6814">MDFISDSKKPPRNGAAGVLNLHWKLSFNTVYASLNMFPSRLKFVPLSEYTVDGTLLRAANI</sequence>
<reference evidence="2" key="2">
    <citation type="journal article" date="2022" name="Res Sq">
        <title>Comparative Genomics Reveals Insights into the Divergent Evolution of Astigmatic Mites and Household Pest Adaptations.</title>
        <authorList>
            <person name="Xiong Q."/>
            <person name="Wan A.T.-Y."/>
            <person name="Liu X.-Y."/>
            <person name="Fung C.S.-H."/>
            <person name="Xiao X."/>
            <person name="Malainual N."/>
            <person name="Hou J."/>
            <person name="Wang L."/>
            <person name="Wang M."/>
            <person name="Yang K."/>
            <person name="Cui Y."/>
            <person name="Leung E."/>
            <person name="Nong W."/>
            <person name="Shin S.-K."/>
            <person name="Au S."/>
            <person name="Jeong K.Y."/>
            <person name="Chew F.T."/>
            <person name="Hui J."/>
            <person name="Leung T.F."/>
            <person name="Tungtrongchitr A."/>
            <person name="Zhong N."/>
            <person name="Liu Z."/>
            <person name="Tsui S."/>
        </authorList>
    </citation>
    <scope>NUCLEOTIDE SEQUENCE</scope>
    <source>
        <strain evidence="2">Derf</strain>
        <tissue evidence="2">Whole organism</tissue>
    </source>
</reference>
<evidence type="ECO:0000313" key="3">
    <source>
        <dbReference type="Proteomes" id="UP000790347"/>
    </source>
</evidence>
<dbReference type="Proteomes" id="UP000790347">
    <property type="component" value="Unassembled WGS sequence"/>
</dbReference>
<gene>
    <name evidence="2" type="ORF">DERF_007655</name>
    <name evidence="1" type="ORF">DERF_016722</name>
</gene>
<comment type="caution">
    <text evidence="2">The sequence shown here is derived from an EMBL/GenBank/DDBJ whole genome shotgun (WGS) entry which is preliminary data.</text>
</comment>